<feature type="domain" description="Mycothiol-dependent maleylpyruvate isomerase metal-binding" evidence="1">
    <location>
        <begin position="14"/>
        <end position="152"/>
    </location>
</feature>
<evidence type="ECO:0000259" key="1">
    <source>
        <dbReference type="Pfam" id="PF11716"/>
    </source>
</evidence>
<organism evidence="2 3">
    <name type="scientific">Candidatus Agrococcus pullicola</name>
    <dbReference type="NCBI Taxonomy" id="2838429"/>
    <lineage>
        <taxon>Bacteria</taxon>
        <taxon>Bacillati</taxon>
        <taxon>Actinomycetota</taxon>
        <taxon>Actinomycetes</taxon>
        <taxon>Micrococcales</taxon>
        <taxon>Microbacteriaceae</taxon>
        <taxon>Agrococcus</taxon>
    </lineage>
</organism>
<evidence type="ECO:0000313" key="3">
    <source>
        <dbReference type="Proteomes" id="UP000824005"/>
    </source>
</evidence>
<sequence length="209" mass="22796">MIEESARDWFEGATAFALDIFEKIPDSKWEEPGLGEWTVRELAAHTIRAWRTTLSYLDEALSADEPIPAETYFAQALTGPDVHVGVMLRGRDDARSLPDPSATAKSIAREALQRVANEANDRLVPSRFGPLPLPEYLRTRAFELTVHGLDLARAAGVDIPASAAQHIHAATKLAIEVAAARQLSLPALLALTGRESLPEGFTVLDSFQD</sequence>
<dbReference type="NCBIfam" id="TIGR03083">
    <property type="entry name" value="maleylpyruvate isomerase family mycothiol-dependent enzyme"/>
    <property type="match status" value="1"/>
</dbReference>
<dbReference type="SUPFAM" id="SSF109854">
    <property type="entry name" value="DinB/YfiT-like putative metalloenzymes"/>
    <property type="match status" value="1"/>
</dbReference>
<reference evidence="2" key="2">
    <citation type="submission" date="2021-04" db="EMBL/GenBank/DDBJ databases">
        <authorList>
            <person name="Gilroy R."/>
        </authorList>
    </citation>
    <scope>NUCLEOTIDE SEQUENCE</scope>
    <source>
        <strain evidence="2">ChiGjej1B1-98</strain>
    </source>
</reference>
<dbReference type="AlphaFoldDB" id="A0A9D1YYN2"/>
<dbReference type="Pfam" id="PF11716">
    <property type="entry name" value="MDMPI_N"/>
    <property type="match status" value="1"/>
</dbReference>
<comment type="caution">
    <text evidence="2">The sequence shown here is derived from an EMBL/GenBank/DDBJ whole genome shotgun (WGS) entry which is preliminary data.</text>
</comment>
<proteinExistence type="predicted"/>
<dbReference type="InterPro" id="IPR034660">
    <property type="entry name" value="DinB/YfiT-like"/>
</dbReference>
<dbReference type="GO" id="GO:0016853">
    <property type="term" value="F:isomerase activity"/>
    <property type="evidence" value="ECO:0007669"/>
    <property type="project" value="UniProtKB-KW"/>
</dbReference>
<evidence type="ECO:0000313" key="2">
    <source>
        <dbReference type="EMBL" id="HIY67731.1"/>
    </source>
</evidence>
<name>A0A9D1YYN2_9MICO</name>
<dbReference type="GO" id="GO:0046872">
    <property type="term" value="F:metal ion binding"/>
    <property type="evidence" value="ECO:0007669"/>
    <property type="project" value="InterPro"/>
</dbReference>
<dbReference type="EMBL" id="DXDC01000478">
    <property type="protein sequence ID" value="HIY67731.1"/>
    <property type="molecule type" value="Genomic_DNA"/>
</dbReference>
<keyword evidence="2" id="KW-0413">Isomerase</keyword>
<dbReference type="InterPro" id="IPR017517">
    <property type="entry name" value="Maleyloyr_isom"/>
</dbReference>
<gene>
    <name evidence="2" type="ORF">H9830_15810</name>
</gene>
<dbReference type="Proteomes" id="UP000824005">
    <property type="component" value="Unassembled WGS sequence"/>
</dbReference>
<reference evidence="2" key="1">
    <citation type="journal article" date="2021" name="PeerJ">
        <title>Extensive microbial diversity within the chicken gut microbiome revealed by metagenomics and culture.</title>
        <authorList>
            <person name="Gilroy R."/>
            <person name="Ravi A."/>
            <person name="Getino M."/>
            <person name="Pursley I."/>
            <person name="Horton D.L."/>
            <person name="Alikhan N.F."/>
            <person name="Baker D."/>
            <person name="Gharbi K."/>
            <person name="Hall N."/>
            <person name="Watson M."/>
            <person name="Adriaenssens E.M."/>
            <person name="Foster-Nyarko E."/>
            <person name="Jarju S."/>
            <person name="Secka A."/>
            <person name="Antonio M."/>
            <person name="Oren A."/>
            <person name="Chaudhuri R.R."/>
            <person name="La Ragione R."/>
            <person name="Hildebrand F."/>
            <person name="Pallen M.J."/>
        </authorList>
    </citation>
    <scope>NUCLEOTIDE SEQUENCE</scope>
    <source>
        <strain evidence="2">ChiGjej1B1-98</strain>
    </source>
</reference>
<dbReference type="InterPro" id="IPR024344">
    <property type="entry name" value="MDMPI_metal-binding"/>
</dbReference>
<protein>
    <submittedName>
        <fullName evidence="2">Maleylpyruvate isomerase N-terminal domain-containing protein</fullName>
    </submittedName>
</protein>
<accession>A0A9D1YYN2</accession>
<dbReference type="Gene3D" id="1.20.120.450">
    <property type="entry name" value="dinb family like domain"/>
    <property type="match status" value="1"/>
</dbReference>